<protein>
    <submittedName>
        <fullName evidence="2">Putative secreted protein</fullName>
    </submittedName>
</protein>
<name>A0A6B0UM00_IXORI</name>
<feature type="signal peptide" evidence="1">
    <location>
        <begin position="1"/>
        <end position="16"/>
    </location>
</feature>
<proteinExistence type="predicted"/>
<organism evidence="2">
    <name type="scientific">Ixodes ricinus</name>
    <name type="common">Common tick</name>
    <name type="synonym">Acarus ricinus</name>
    <dbReference type="NCBI Taxonomy" id="34613"/>
    <lineage>
        <taxon>Eukaryota</taxon>
        <taxon>Metazoa</taxon>
        <taxon>Ecdysozoa</taxon>
        <taxon>Arthropoda</taxon>
        <taxon>Chelicerata</taxon>
        <taxon>Arachnida</taxon>
        <taxon>Acari</taxon>
        <taxon>Parasitiformes</taxon>
        <taxon>Ixodida</taxon>
        <taxon>Ixodoidea</taxon>
        <taxon>Ixodidae</taxon>
        <taxon>Ixodinae</taxon>
        <taxon>Ixodes</taxon>
    </lineage>
</organism>
<reference evidence="2" key="1">
    <citation type="submission" date="2019-12" db="EMBL/GenBank/DDBJ databases">
        <title>An insight into the sialome of adult female Ixodes ricinus ticks feeding for 6 days.</title>
        <authorList>
            <person name="Perner J."/>
            <person name="Ribeiro J.M.C."/>
        </authorList>
    </citation>
    <scope>NUCLEOTIDE SEQUENCE</scope>
    <source>
        <strain evidence="2">Semi-engorged</strain>
        <tissue evidence="2">Salivary glands</tissue>
    </source>
</reference>
<feature type="chain" id="PRO_5025444490" evidence="1">
    <location>
        <begin position="17"/>
        <end position="117"/>
    </location>
</feature>
<accession>A0A6B0UM00</accession>
<evidence type="ECO:0000313" key="2">
    <source>
        <dbReference type="EMBL" id="MXU90696.1"/>
    </source>
</evidence>
<evidence type="ECO:0000256" key="1">
    <source>
        <dbReference type="SAM" id="SignalP"/>
    </source>
</evidence>
<keyword evidence="1" id="KW-0732">Signal</keyword>
<dbReference type="EMBL" id="GIFC01008613">
    <property type="protein sequence ID" value="MXU90696.1"/>
    <property type="molecule type" value="Transcribed_RNA"/>
</dbReference>
<sequence>MLLVTLWLAQILKVLSLRMRMRQQPSSLRRIFTSPVPRSFHSAGSPDVSYRYSLPRNLSSTSSSSSSVFTSHSGSFTTGSKWMSGLWARSSSWSPTLSFRLRSLLLSPLSSAMVLDD</sequence>
<dbReference type="AlphaFoldDB" id="A0A6B0UM00"/>